<keyword evidence="11" id="KW-0175">Coiled coil</keyword>
<evidence type="ECO:0000256" key="6">
    <source>
        <dbReference type="ARBA" id="ARBA00022840"/>
    </source>
</evidence>
<dbReference type="Gene3D" id="3.90.226.10">
    <property type="entry name" value="2-enoyl-CoA Hydratase, Chain A, domain 1"/>
    <property type="match status" value="1"/>
</dbReference>
<keyword evidence="7 10" id="KW-0443">Lipid metabolism</keyword>
<dbReference type="NCBIfam" id="TIGR00513">
    <property type="entry name" value="accA"/>
    <property type="match status" value="1"/>
</dbReference>
<reference evidence="13 14" key="1">
    <citation type="submission" date="2014-09" db="EMBL/GenBank/DDBJ databases">
        <authorList>
            <person name="Hornung B.V."/>
        </authorList>
    </citation>
    <scope>NUCLEOTIDE SEQUENCE [LARGE SCALE GENOMIC DNA]</scope>
    <source>
        <strain evidence="13 14">FRIFI</strain>
    </source>
</reference>
<evidence type="ECO:0000256" key="1">
    <source>
        <dbReference type="ARBA" id="ARBA00004956"/>
    </source>
</evidence>
<accession>A0A2P2BR78</accession>
<evidence type="ECO:0000256" key="9">
    <source>
        <dbReference type="ARBA" id="ARBA00049152"/>
    </source>
</evidence>
<dbReference type="GO" id="GO:2001295">
    <property type="term" value="P:malonyl-CoA biosynthetic process"/>
    <property type="evidence" value="ECO:0007669"/>
    <property type="project" value="UniProtKB-UniRule"/>
</dbReference>
<comment type="pathway">
    <text evidence="1 10">Lipid metabolism; malonyl-CoA biosynthesis; malonyl-CoA from acetyl-CoA: step 1/1.</text>
</comment>
<keyword evidence="3 10" id="KW-0808">Transferase</keyword>
<keyword evidence="5 10" id="KW-0276">Fatty acid metabolism</keyword>
<keyword evidence="8 10" id="KW-0275">Fatty acid biosynthesis</keyword>
<comment type="similarity">
    <text evidence="10">Belongs to the AccA family.</text>
</comment>
<evidence type="ECO:0000259" key="12">
    <source>
        <dbReference type="PROSITE" id="PS50989"/>
    </source>
</evidence>
<proteinExistence type="inferred from homology"/>
<comment type="function">
    <text evidence="10">Component of the acetyl coenzyme A carboxylase (ACC) complex. First, biotin carboxylase catalyzes the carboxylation of biotin on its carrier protein (BCCP) and then the CO(2) group is transferred by the carboxyltransferase to acetyl-CoA to form malonyl-CoA.</text>
</comment>
<dbReference type="RefSeq" id="WP_092925865.1">
    <property type="nucleotide sequence ID" value="NZ_FJTZ01000012.1"/>
</dbReference>
<evidence type="ECO:0000256" key="8">
    <source>
        <dbReference type="ARBA" id="ARBA00023160"/>
    </source>
</evidence>
<keyword evidence="14" id="KW-1185">Reference proteome</keyword>
<dbReference type="InterPro" id="IPR001095">
    <property type="entry name" value="Acetyl_CoA_COase_a_su"/>
</dbReference>
<protein>
    <recommendedName>
        <fullName evidence="10">Acetyl-coenzyme A carboxylase carboxyl transferase subunit alpha</fullName>
        <shortName evidence="10">ACCase subunit alpha</shortName>
        <shortName evidence="10">Acetyl-CoA carboxylase carboxyltransferase subunit alpha</shortName>
        <ecNumber evidence="10">2.1.3.15</ecNumber>
    </recommendedName>
</protein>
<keyword evidence="13" id="KW-0436">Ligase</keyword>
<dbReference type="SUPFAM" id="SSF52096">
    <property type="entry name" value="ClpP/crotonase"/>
    <property type="match status" value="1"/>
</dbReference>
<feature type="coiled-coil region" evidence="11">
    <location>
        <begin position="5"/>
        <end position="50"/>
    </location>
</feature>
<comment type="subcellular location">
    <subcellularLocation>
        <location evidence="10">Cytoplasm</location>
    </subcellularLocation>
</comment>
<dbReference type="NCBIfam" id="NF041504">
    <property type="entry name" value="AccA_sub"/>
    <property type="match status" value="1"/>
</dbReference>
<evidence type="ECO:0000313" key="14">
    <source>
        <dbReference type="Proteomes" id="UP000245695"/>
    </source>
</evidence>
<dbReference type="EMBL" id="LN650648">
    <property type="protein sequence ID" value="CEI72859.1"/>
    <property type="molecule type" value="Genomic_DNA"/>
</dbReference>
<evidence type="ECO:0000256" key="7">
    <source>
        <dbReference type="ARBA" id="ARBA00023098"/>
    </source>
</evidence>
<dbReference type="PROSITE" id="PS50989">
    <property type="entry name" value="COA_CT_CTER"/>
    <property type="match status" value="1"/>
</dbReference>
<evidence type="ECO:0000256" key="3">
    <source>
        <dbReference type="ARBA" id="ARBA00022679"/>
    </source>
</evidence>
<evidence type="ECO:0000256" key="5">
    <source>
        <dbReference type="ARBA" id="ARBA00022832"/>
    </source>
</evidence>
<dbReference type="EC" id="2.1.3.15" evidence="10"/>
<dbReference type="InterPro" id="IPR029045">
    <property type="entry name" value="ClpP/crotonase-like_dom_sf"/>
</dbReference>
<keyword evidence="10" id="KW-0963">Cytoplasm</keyword>
<dbReference type="HAMAP" id="MF_00823">
    <property type="entry name" value="AcetylCoA_CT_alpha"/>
    <property type="match status" value="1"/>
</dbReference>
<dbReference type="PANTHER" id="PTHR42853">
    <property type="entry name" value="ACETYL-COENZYME A CARBOXYLASE CARBOXYL TRANSFERASE SUBUNIT ALPHA"/>
    <property type="match status" value="1"/>
</dbReference>
<comment type="catalytic activity">
    <reaction evidence="9 10">
        <text>N(6)-carboxybiotinyl-L-lysyl-[protein] + acetyl-CoA = N(6)-biotinyl-L-lysyl-[protein] + malonyl-CoA</text>
        <dbReference type="Rhea" id="RHEA:54728"/>
        <dbReference type="Rhea" id="RHEA-COMP:10505"/>
        <dbReference type="Rhea" id="RHEA-COMP:10506"/>
        <dbReference type="ChEBI" id="CHEBI:57288"/>
        <dbReference type="ChEBI" id="CHEBI:57384"/>
        <dbReference type="ChEBI" id="CHEBI:83144"/>
        <dbReference type="ChEBI" id="CHEBI:83145"/>
        <dbReference type="EC" id="2.1.3.15"/>
    </reaction>
</comment>
<name>A0A2P2BR78_9FIRM</name>
<organism evidence="13 14">
    <name type="scientific">Romboutsia hominis</name>
    <dbReference type="NCBI Taxonomy" id="1507512"/>
    <lineage>
        <taxon>Bacteria</taxon>
        <taxon>Bacillati</taxon>
        <taxon>Bacillota</taxon>
        <taxon>Clostridia</taxon>
        <taxon>Peptostreptococcales</taxon>
        <taxon>Peptostreptococcaceae</taxon>
        <taxon>Romboutsia</taxon>
    </lineage>
</organism>
<evidence type="ECO:0000256" key="11">
    <source>
        <dbReference type="SAM" id="Coils"/>
    </source>
</evidence>
<dbReference type="NCBIfam" id="NF004344">
    <property type="entry name" value="PRK05724.1"/>
    <property type="match status" value="1"/>
</dbReference>
<dbReference type="UniPathway" id="UPA00655">
    <property type="reaction ID" value="UER00711"/>
</dbReference>
<dbReference type="KEGG" id="rhom:FRIFI_1324"/>
<dbReference type="GO" id="GO:0009317">
    <property type="term" value="C:acetyl-CoA carboxylase complex"/>
    <property type="evidence" value="ECO:0007669"/>
    <property type="project" value="InterPro"/>
</dbReference>
<feature type="domain" description="CoA carboxyltransferase C-terminal" evidence="12">
    <location>
        <begin position="39"/>
        <end position="293"/>
    </location>
</feature>
<dbReference type="GO" id="GO:0005524">
    <property type="term" value="F:ATP binding"/>
    <property type="evidence" value="ECO:0007669"/>
    <property type="project" value="UniProtKB-KW"/>
</dbReference>
<evidence type="ECO:0000256" key="4">
    <source>
        <dbReference type="ARBA" id="ARBA00022741"/>
    </source>
</evidence>
<sequence length="317" mass="35625">MDINTIEINKKIQKLKADINNLTEISKSNQIDLSNQIRELEEKLSKLKDEANVNLSPYEKVCLSRDIKRPTTKDYVDRIFSNFIELHGDRLFKDDSSIIGGIGNINNFKVTIIGHQKGNDVHENIKRNFGMPHPEGYRKALRLMKQAEKFKRPIITFIDTPGAFCGIEAEERGQSEAIAKNLLEMSKLKVPIISFIIGEGGSGGALGIGIGNDVCMLEHSVYSVISPEGLSSILFKDSSKAKEASEVMKLTSKDLYALGIIDKVIKEPLNGAQEDVDLVANKIKEFILDRLDYYEKLTEAEIVSKRYDKYRKIGKCL</sequence>
<dbReference type="GO" id="GO:0016743">
    <property type="term" value="F:carboxyl- or carbamoyltransferase activity"/>
    <property type="evidence" value="ECO:0007669"/>
    <property type="project" value="UniProtKB-UniRule"/>
</dbReference>
<keyword evidence="2 10" id="KW-0444">Lipid biosynthesis</keyword>
<evidence type="ECO:0000256" key="10">
    <source>
        <dbReference type="HAMAP-Rule" id="MF_00823"/>
    </source>
</evidence>
<comment type="subunit">
    <text evidence="10">Acetyl-CoA carboxylase is a heterohexamer composed of biotin carboxyl carrier protein (AccB), biotin carboxylase (AccC) and two subunits each of ACCase subunit alpha (AccA) and ACCase subunit beta (AccD).</text>
</comment>
<dbReference type="PANTHER" id="PTHR42853:SF3">
    <property type="entry name" value="ACETYL-COENZYME A CARBOXYLASE CARBOXYL TRANSFERASE SUBUNIT ALPHA, CHLOROPLASTIC"/>
    <property type="match status" value="1"/>
</dbReference>
<dbReference type="GO" id="GO:0006633">
    <property type="term" value="P:fatty acid biosynthetic process"/>
    <property type="evidence" value="ECO:0007669"/>
    <property type="project" value="UniProtKB-KW"/>
</dbReference>
<dbReference type="GO" id="GO:0003989">
    <property type="term" value="F:acetyl-CoA carboxylase activity"/>
    <property type="evidence" value="ECO:0007669"/>
    <property type="project" value="InterPro"/>
</dbReference>
<gene>
    <name evidence="10" type="primary">accA</name>
    <name evidence="13" type="ORF">FRIFI_1324</name>
</gene>
<dbReference type="Proteomes" id="UP000245695">
    <property type="component" value="Chromosome 1"/>
</dbReference>
<keyword evidence="4 10" id="KW-0547">Nucleotide-binding</keyword>
<dbReference type="InterPro" id="IPR011763">
    <property type="entry name" value="COA_CT_C"/>
</dbReference>
<evidence type="ECO:0000313" key="13">
    <source>
        <dbReference type="EMBL" id="CEI72859.1"/>
    </source>
</evidence>
<evidence type="ECO:0000256" key="2">
    <source>
        <dbReference type="ARBA" id="ARBA00022516"/>
    </source>
</evidence>
<dbReference type="Pfam" id="PF03255">
    <property type="entry name" value="ACCA"/>
    <property type="match status" value="1"/>
</dbReference>
<dbReference type="AlphaFoldDB" id="A0A2P2BR78"/>
<keyword evidence="6 10" id="KW-0067">ATP-binding</keyword>
<dbReference type="PRINTS" id="PR01069">
    <property type="entry name" value="ACCCTRFRASEA"/>
</dbReference>